<evidence type="ECO:0000313" key="7">
    <source>
        <dbReference type="EMBL" id="GAA4556281.1"/>
    </source>
</evidence>
<feature type="transmembrane region" description="Helical" evidence="6">
    <location>
        <begin position="241"/>
        <end position="259"/>
    </location>
</feature>
<feature type="transmembrane region" description="Helical" evidence="6">
    <location>
        <begin position="191"/>
        <end position="210"/>
    </location>
</feature>
<dbReference type="Proteomes" id="UP001501598">
    <property type="component" value="Unassembled WGS sequence"/>
</dbReference>
<evidence type="ECO:0000256" key="2">
    <source>
        <dbReference type="ARBA" id="ARBA00022475"/>
    </source>
</evidence>
<feature type="transmembrane region" description="Helical" evidence="6">
    <location>
        <begin position="216"/>
        <end position="234"/>
    </location>
</feature>
<keyword evidence="3 6" id="KW-0812">Transmembrane</keyword>
<gene>
    <name evidence="7" type="ORF">GCM10023175_58080</name>
</gene>
<proteinExistence type="predicted"/>
<dbReference type="PANTHER" id="PTHR43370:SF1">
    <property type="entry name" value="GUANOSINE ABC TRANSPORTER PERMEASE PROTEIN NUPQ"/>
    <property type="match status" value="1"/>
</dbReference>
<feature type="transmembrane region" description="Helical" evidence="6">
    <location>
        <begin position="60"/>
        <end position="82"/>
    </location>
</feature>
<dbReference type="InterPro" id="IPR001851">
    <property type="entry name" value="ABC_transp_permease"/>
</dbReference>
<reference evidence="8" key="1">
    <citation type="journal article" date="2019" name="Int. J. Syst. Evol. Microbiol.">
        <title>The Global Catalogue of Microorganisms (GCM) 10K type strain sequencing project: providing services to taxonomists for standard genome sequencing and annotation.</title>
        <authorList>
            <consortium name="The Broad Institute Genomics Platform"/>
            <consortium name="The Broad Institute Genome Sequencing Center for Infectious Disease"/>
            <person name="Wu L."/>
            <person name="Ma J."/>
        </authorList>
    </citation>
    <scope>NUCLEOTIDE SEQUENCE [LARGE SCALE GENOMIC DNA]</scope>
    <source>
        <strain evidence="8">JCM 17906</strain>
    </source>
</reference>
<accession>A0ABP8S174</accession>
<feature type="transmembrane region" description="Helical" evidence="6">
    <location>
        <begin position="131"/>
        <end position="159"/>
    </location>
</feature>
<dbReference type="PANTHER" id="PTHR43370">
    <property type="entry name" value="SUGAR ABC TRANSPORTER INTEGRAL MEMBRANE PROTEIN-RELATED"/>
    <property type="match status" value="1"/>
</dbReference>
<keyword evidence="8" id="KW-1185">Reference proteome</keyword>
<dbReference type="CDD" id="cd06580">
    <property type="entry name" value="TM_PBP1_transp_TpRbsC_like"/>
    <property type="match status" value="1"/>
</dbReference>
<dbReference type="EMBL" id="BAABGT010000097">
    <property type="protein sequence ID" value="GAA4556281.1"/>
    <property type="molecule type" value="Genomic_DNA"/>
</dbReference>
<organism evidence="7 8">
    <name type="scientific">Pseudonocardia xishanensis</name>
    <dbReference type="NCBI Taxonomy" id="630995"/>
    <lineage>
        <taxon>Bacteria</taxon>
        <taxon>Bacillati</taxon>
        <taxon>Actinomycetota</taxon>
        <taxon>Actinomycetes</taxon>
        <taxon>Pseudonocardiales</taxon>
        <taxon>Pseudonocardiaceae</taxon>
        <taxon>Pseudonocardia</taxon>
    </lineage>
</organism>
<comment type="caution">
    <text evidence="7">The sequence shown here is derived from an EMBL/GenBank/DDBJ whole genome shotgun (WGS) entry which is preliminary data.</text>
</comment>
<keyword evidence="5 6" id="KW-0472">Membrane</keyword>
<comment type="subcellular location">
    <subcellularLocation>
        <location evidence="1">Cell membrane</location>
        <topology evidence="1">Multi-pass membrane protein</topology>
    </subcellularLocation>
</comment>
<evidence type="ECO:0000256" key="4">
    <source>
        <dbReference type="ARBA" id="ARBA00022989"/>
    </source>
</evidence>
<dbReference type="RefSeq" id="WP_345425570.1">
    <property type="nucleotide sequence ID" value="NZ_BAABGT010000097.1"/>
</dbReference>
<protein>
    <submittedName>
        <fullName evidence="7">ABC transporter permease</fullName>
    </submittedName>
</protein>
<feature type="transmembrane region" description="Helical" evidence="6">
    <location>
        <begin position="6"/>
        <end position="27"/>
    </location>
</feature>
<dbReference type="Pfam" id="PF02653">
    <property type="entry name" value="BPD_transp_2"/>
    <property type="match status" value="1"/>
</dbReference>
<name>A0ABP8S174_9PSEU</name>
<evidence type="ECO:0000313" key="8">
    <source>
        <dbReference type="Proteomes" id="UP001501598"/>
    </source>
</evidence>
<evidence type="ECO:0000256" key="5">
    <source>
        <dbReference type="ARBA" id="ARBA00023136"/>
    </source>
</evidence>
<evidence type="ECO:0000256" key="6">
    <source>
        <dbReference type="SAM" id="Phobius"/>
    </source>
</evidence>
<evidence type="ECO:0000256" key="1">
    <source>
        <dbReference type="ARBA" id="ARBA00004651"/>
    </source>
</evidence>
<feature type="transmembrane region" description="Helical" evidence="6">
    <location>
        <begin position="89"/>
        <end position="111"/>
    </location>
</feature>
<keyword evidence="2" id="KW-1003">Cell membrane</keyword>
<feature type="transmembrane region" description="Helical" evidence="6">
    <location>
        <begin position="265"/>
        <end position="287"/>
    </location>
</feature>
<sequence length="303" mass="30302">MTLLTQILVSGIGFALPLLVAAVGELVSERAGALNLSLEGMMLSGAFCAVLGSVTTGSPWLGAVAGVLGGLLLGAAQALLSVRALADQIVVGIAANALALAASTFGARLVFTGGTEVPAFDRLPIPVLHDIPVLGPAVFSQTALGWICVLVVVVTAVLLGPRTGRGLRIDATGEDAVAADRTGLPVRRLRALCILLTSAMAGLAGAQLALSEVRAFSDNMTAGIGYLAVVAVIAGRWRAPGTALAAVLFGLAQALQYALPALGVAVPPALLTMIPYAIAVVAVSGLAGSSRAPSCLTVPFARA</sequence>
<keyword evidence="4 6" id="KW-1133">Transmembrane helix</keyword>
<feature type="transmembrane region" description="Helical" evidence="6">
    <location>
        <begin position="34"/>
        <end position="54"/>
    </location>
</feature>
<evidence type="ECO:0000256" key="3">
    <source>
        <dbReference type="ARBA" id="ARBA00022692"/>
    </source>
</evidence>